<protein>
    <submittedName>
        <fullName evidence="1">Uncharacterized protein</fullName>
    </submittedName>
</protein>
<dbReference type="EMBL" id="BDGE01000043">
    <property type="protein sequence ID" value="GBE92943.1"/>
    <property type="molecule type" value="Genomic_DNA"/>
</dbReference>
<accession>A0A2H6LID1</accession>
<sequence>MLQAEENLKIILQEQETNFPKEKILSLITNKVGKEPSLTDWVFGEPTTCYGYYSAPGDTNKNVVDSVYYYAFQDACKGQWGFRLNLYVGAVFAVPIPGSKQLKTISILCKENQLAYVSRKDLSPPQYKNGLLSCPSKTHQVYFHDSSSSTK</sequence>
<comment type="caution">
    <text evidence="1">The sequence shown here is derived from an EMBL/GenBank/DDBJ whole genome shotgun (WGS) entry which is preliminary data.</text>
</comment>
<dbReference type="Proteomes" id="UP000236527">
    <property type="component" value="Unassembled WGS sequence"/>
</dbReference>
<keyword evidence="2" id="KW-1185">Reference proteome</keyword>
<dbReference type="AlphaFoldDB" id="A0A2H6LID1"/>
<proteinExistence type="predicted"/>
<evidence type="ECO:0000313" key="1">
    <source>
        <dbReference type="EMBL" id="GBE92943.1"/>
    </source>
</evidence>
<gene>
    <name evidence="1" type="ORF">NCWK1_2703</name>
</gene>
<name>A0A2H6LID1_9NOSO</name>
<evidence type="ECO:0000313" key="2">
    <source>
        <dbReference type="Proteomes" id="UP000236527"/>
    </source>
</evidence>
<dbReference type="RefSeq" id="WP_103125128.1">
    <property type="nucleotide sequence ID" value="NZ_DF978428.1"/>
</dbReference>
<reference evidence="2" key="1">
    <citation type="journal article" date="2018" name="Genome Announc.">
        <title>Draft Genome Sequence of the Nitrogen-Fixing and Hormogonia-Inducing Cyanobacterium Nostoc cycadae Strain WK-1, Isolated from the Coralloid Roots of Cycas revoluta.</title>
        <authorList>
            <person name="Kanesaki Y."/>
            <person name="Hirose M."/>
            <person name="Hirose Y."/>
            <person name="Fujisawa T."/>
            <person name="Nakamura Y."/>
            <person name="Watanabe S."/>
            <person name="Matsunaga S."/>
            <person name="Uchida H."/>
            <person name="Murakami A."/>
        </authorList>
    </citation>
    <scope>NUCLEOTIDE SEQUENCE [LARGE SCALE GENOMIC DNA]</scope>
    <source>
        <strain evidence="2">WK-1</strain>
    </source>
</reference>
<organism evidence="1 2">
    <name type="scientific">Nostoc cycadae WK-1</name>
    <dbReference type="NCBI Taxonomy" id="1861711"/>
    <lineage>
        <taxon>Bacteria</taxon>
        <taxon>Bacillati</taxon>
        <taxon>Cyanobacteriota</taxon>
        <taxon>Cyanophyceae</taxon>
        <taxon>Nostocales</taxon>
        <taxon>Nostocaceae</taxon>
        <taxon>Nostoc</taxon>
    </lineage>
</organism>